<evidence type="ECO:0000313" key="6">
    <source>
        <dbReference type="EMBL" id="KAL2797091.1"/>
    </source>
</evidence>
<dbReference type="InterPro" id="IPR020556">
    <property type="entry name" value="Amidase_CS"/>
</dbReference>
<protein>
    <recommendedName>
        <fullName evidence="3">amidase</fullName>
        <ecNumber evidence="3">3.5.1.4</ecNumber>
    </recommendedName>
</protein>
<dbReference type="Gene3D" id="3.90.1300.10">
    <property type="entry name" value="Amidase signature (AS) domain"/>
    <property type="match status" value="1"/>
</dbReference>
<dbReference type="EC" id="3.5.1.4" evidence="3"/>
<comment type="similarity">
    <text evidence="2">Belongs to the amidase family.</text>
</comment>
<dbReference type="Pfam" id="PF01425">
    <property type="entry name" value="Amidase"/>
    <property type="match status" value="1"/>
</dbReference>
<evidence type="ECO:0000259" key="5">
    <source>
        <dbReference type="Pfam" id="PF01425"/>
    </source>
</evidence>
<evidence type="ECO:0000256" key="3">
    <source>
        <dbReference type="ARBA" id="ARBA00012922"/>
    </source>
</evidence>
<dbReference type="EMBL" id="JBFTWV010000021">
    <property type="protein sequence ID" value="KAL2797091.1"/>
    <property type="molecule type" value="Genomic_DNA"/>
</dbReference>
<dbReference type="PANTHER" id="PTHR46072">
    <property type="entry name" value="AMIDASE-RELATED-RELATED"/>
    <property type="match status" value="1"/>
</dbReference>
<evidence type="ECO:0000256" key="2">
    <source>
        <dbReference type="ARBA" id="ARBA00009199"/>
    </source>
</evidence>
<dbReference type="InterPro" id="IPR036928">
    <property type="entry name" value="AS_sf"/>
</dbReference>
<comment type="caution">
    <text evidence="6">The sequence shown here is derived from an EMBL/GenBank/DDBJ whole genome shotgun (WGS) entry which is preliminary data.</text>
</comment>
<dbReference type="Proteomes" id="UP001610563">
    <property type="component" value="Unassembled WGS sequence"/>
</dbReference>
<organism evidence="6 7">
    <name type="scientific">Aspergillus keveii</name>
    <dbReference type="NCBI Taxonomy" id="714993"/>
    <lineage>
        <taxon>Eukaryota</taxon>
        <taxon>Fungi</taxon>
        <taxon>Dikarya</taxon>
        <taxon>Ascomycota</taxon>
        <taxon>Pezizomycotina</taxon>
        <taxon>Eurotiomycetes</taxon>
        <taxon>Eurotiomycetidae</taxon>
        <taxon>Eurotiales</taxon>
        <taxon>Aspergillaceae</taxon>
        <taxon>Aspergillus</taxon>
        <taxon>Aspergillus subgen. Nidulantes</taxon>
    </lineage>
</organism>
<keyword evidence="7" id="KW-1185">Reference proteome</keyword>
<dbReference type="InterPro" id="IPR023631">
    <property type="entry name" value="Amidase_dom"/>
</dbReference>
<feature type="domain" description="Amidase" evidence="5">
    <location>
        <begin position="77"/>
        <end position="547"/>
    </location>
</feature>
<evidence type="ECO:0000256" key="4">
    <source>
        <dbReference type="ARBA" id="ARBA00022801"/>
    </source>
</evidence>
<evidence type="ECO:0000256" key="1">
    <source>
        <dbReference type="ARBA" id="ARBA00001311"/>
    </source>
</evidence>
<gene>
    <name evidence="6" type="ORF">BJX66DRAFT_323531</name>
</gene>
<reference evidence="6 7" key="1">
    <citation type="submission" date="2024-07" db="EMBL/GenBank/DDBJ databases">
        <title>Section-level genome sequencing and comparative genomics of Aspergillus sections Usti and Cavernicolus.</title>
        <authorList>
            <consortium name="Lawrence Berkeley National Laboratory"/>
            <person name="Nybo J.L."/>
            <person name="Vesth T.C."/>
            <person name="Theobald S."/>
            <person name="Frisvad J.C."/>
            <person name="Larsen T.O."/>
            <person name="Kjaerboelling I."/>
            <person name="Rothschild-Mancinelli K."/>
            <person name="Lyhne E.K."/>
            <person name="Kogle M.E."/>
            <person name="Barry K."/>
            <person name="Clum A."/>
            <person name="Na H."/>
            <person name="Ledsgaard L."/>
            <person name="Lin J."/>
            <person name="Lipzen A."/>
            <person name="Kuo A."/>
            <person name="Riley R."/>
            <person name="Mondo S."/>
            <person name="Labutti K."/>
            <person name="Haridas S."/>
            <person name="Pangalinan J."/>
            <person name="Salamov A.A."/>
            <person name="Simmons B.A."/>
            <person name="Magnuson J.K."/>
            <person name="Chen J."/>
            <person name="Drula E."/>
            <person name="Henrissat B."/>
            <person name="Wiebenga A."/>
            <person name="Lubbers R.J."/>
            <person name="Gomes A.C."/>
            <person name="Makela M.R."/>
            <person name="Stajich J."/>
            <person name="Grigoriev I.V."/>
            <person name="Mortensen U.H."/>
            <person name="De Vries R.P."/>
            <person name="Baker S.E."/>
            <person name="Andersen M.R."/>
        </authorList>
    </citation>
    <scope>NUCLEOTIDE SEQUENCE [LARGE SCALE GENOMIC DNA]</scope>
    <source>
        <strain evidence="6 7">CBS 209.92</strain>
    </source>
</reference>
<dbReference type="PROSITE" id="PS00571">
    <property type="entry name" value="AMIDASES"/>
    <property type="match status" value="1"/>
</dbReference>
<dbReference type="SUPFAM" id="SSF75304">
    <property type="entry name" value="Amidase signature (AS) enzymes"/>
    <property type="match status" value="1"/>
</dbReference>
<evidence type="ECO:0000313" key="7">
    <source>
        <dbReference type="Proteomes" id="UP001610563"/>
    </source>
</evidence>
<comment type="catalytic activity">
    <reaction evidence="1">
        <text>a monocarboxylic acid amide + H2O = a monocarboxylate + NH4(+)</text>
        <dbReference type="Rhea" id="RHEA:12020"/>
        <dbReference type="ChEBI" id="CHEBI:15377"/>
        <dbReference type="ChEBI" id="CHEBI:28938"/>
        <dbReference type="ChEBI" id="CHEBI:35757"/>
        <dbReference type="ChEBI" id="CHEBI:83628"/>
        <dbReference type="EC" id="3.5.1.4"/>
    </reaction>
</comment>
<sequence>MADTTWKEKAAEKREALLSSIPLEWRLPAPLPPPAELPNVTGPEIRKYLSAREIEITETSAVYIIRKTSSGEWRCEDVVRAFCHRAAVAHQMINCLHEMFFDAAIHDAKTLDAYFAEHGKPLGPLHGLPVSLKDTIHVSNVDTSMGIIGWLDTFEGQPLLEKTSRPESTIVTHLRTLGAIHYVKTSVPQGSFAGETINHIVGHTPNPSNRNLVVGGSSGGEGGLLALYGSPIGLGTDIGGSIRLPASFNGCYGLKPSTGRLPFQGIASIVDGESAIPFVVGPMGHSVADLVFLTKALLAVEPWRSDPGDHELPWRDEVCETVRSRFRGKGERLAFGVMYSDGIVNPQPPVARALGEAVQLLKSLGHTVIEWKPPPHAEALTIWRENITIDGGHAFHSALSLSGEPATPTVFGSKPSAPVDATEVMRRTIALRNYRKAYLDYWNSTAALTGTGKPVDALIAPVHHGPPPAMGKVRYMGYTCAFNVLDYSVSVIPVTRARKDIDVYPSNYSPLNKMDSIVHDDYNANLLDGAPVGIQIIGQRLQEETVLALSEEISWELGRGQVPRL</sequence>
<accession>A0ABR4GDJ1</accession>
<keyword evidence="4" id="KW-0378">Hydrolase</keyword>
<proteinExistence type="inferred from homology"/>
<name>A0ABR4GDJ1_9EURO</name>
<dbReference type="PANTHER" id="PTHR46072:SF7">
    <property type="entry name" value="AMIDASE"/>
    <property type="match status" value="1"/>
</dbReference>
<dbReference type="PIRSF" id="PIRSF001221">
    <property type="entry name" value="Amidase_fungi"/>
    <property type="match status" value="1"/>
</dbReference>